<proteinExistence type="predicted"/>
<gene>
    <name evidence="1" type="ORF">LECACI_7A007169</name>
</gene>
<dbReference type="PANTHER" id="PTHR34389:SF2">
    <property type="entry name" value="L-RHAMNOSE MUTAROTASE"/>
    <property type="match status" value="1"/>
</dbReference>
<accession>A0AAI8Z3W8</accession>
<dbReference type="AlphaFoldDB" id="A0AAI8Z3W8"/>
<dbReference type="PANTHER" id="PTHR34389">
    <property type="entry name" value="L-RHAMNOSE MUTAROTASE"/>
    <property type="match status" value="1"/>
</dbReference>
<name>A0AAI8Z3W8_9PEZI</name>
<dbReference type="SUPFAM" id="SSF54909">
    <property type="entry name" value="Dimeric alpha+beta barrel"/>
    <property type="match status" value="1"/>
</dbReference>
<comment type="caution">
    <text evidence="1">The sequence shown here is derived from an EMBL/GenBank/DDBJ whole genome shotgun (WGS) entry which is preliminary data.</text>
</comment>
<dbReference type="InterPro" id="IPR011008">
    <property type="entry name" value="Dimeric_a/b-barrel"/>
</dbReference>
<organism evidence="1 2">
    <name type="scientific">Lecanosticta acicola</name>
    <dbReference type="NCBI Taxonomy" id="111012"/>
    <lineage>
        <taxon>Eukaryota</taxon>
        <taxon>Fungi</taxon>
        <taxon>Dikarya</taxon>
        <taxon>Ascomycota</taxon>
        <taxon>Pezizomycotina</taxon>
        <taxon>Dothideomycetes</taxon>
        <taxon>Dothideomycetidae</taxon>
        <taxon>Mycosphaerellales</taxon>
        <taxon>Mycosphaerellaceae</taxon>
        <taxon>Lecanosticta</taxon>
    </lineage>
</organism>
<keyword evidence="2" id="KW-1185">Reference proteome</keyword>
<dbReference type="EMBL" id="CAVMBE010000056">
    <property type="protein sequence ID" value="CAK4032011.1"/>
    <property type="molecule type" value="Genomic_DNA"/>
</dbReference>
<sequence>MPQTRRIAQIIKLKKDSIPDACNITDYSIFLDEPSRTLFAAMKYTGEDYEADMAKMRANPD</sequence>
<feature type="non-terminal residue" evidence="1">
    <location>
        <position position="61"/>
    </location>
</feature>
<dbReference type="Gene3D" id="3.30.70.100">
    <property type="match status" value="1"/>
</dbReference>
<reference evidence="1" key="1">
    <citation type="submission" date="2023-11" db="EMBL/GenBank/DDBJ databases">
        <authorList>
            <person name="Alioto T."/>
            <person name="Alioto T."/>
            <person name="Gomez Garrido J."/>
        </authorList>
    </citation>
    <scope>NUCLEOTIDE SEQUENCE</scope>
</reference>
<protein>
    <submittedName>
        <fullName evidence="1">Rhamnose mutarotase</fullName>
    </submittedName>
</protein>
<dbReference type="GO" id="GO:0016857">
    <property type="term" value="F:racemase and epimerase activity, acting on carbohydrates and derivatives"/>
    <property type="evidence" value="ECO:0007669"/>
    <property type="project" value="InterPro"/>
</dbReference>
<dbReference type="Pfam" id="PF05336">
    <property type="entry name" value="rhaM"/>
    <property type="match status" value="1"/>
</dbReference>
<evidence type="ECO:0000313" key="1">
    <source>
        <dbReference type="EMBL" id="CAK4032011.1"/>
    </source>
</evidence>
<evidence type="ECO:0000313" key="2">
    <source>
        <dbReference type="Proteomes" id="UP001296104"/>
    </source>
</evidence>
<dbReference type="InterPro" id="IPR008000">
    <property type="entry name" value="Rham/fucose_mutarotase"/>
</dbReference>
<dbReference type="Proteomes" id="UP001296104">
    <property type="component" value="Unassembled WGS sequence"/>
</dbReference>